<evidence type="ECO:0000313" key="1">
    <source>
        <dbReference type="EMBL" id="KAJ4762089.1"/>
    </source>
</evidence>
<sequence length="205" mass="22923">MTAESHEVQDGRIVNLTTGTHISERWKFSAYNANDQQVISQTVAISCRSKEGFNLTIRNDTVMLAPADPTKDKNQVWVKEISYAKQVKDQDGNPAFALVNKATGKAIKHGFGAGYEVKLGPFDRNNLDPSLLRTESEKEAGFREIRMQSNTSAVFHAFYVSKQDSDKALLYTQRPKTDSNDQRWKYQEITGSGDATNNSDGIIEI</sequence>
<accession>A0AAV8D243</accession>
<dbReference type="SUPFAM" id="SSF50370">
    <property type="entry name" value="Ricin B-like lectins"/>
    <property type="match status" value="1"/>
</dbReference>
<dbReference type="PANTHER" id="PTHR31257">
    <property type="entry name" value="RICIN B-LIKE LECTIN EULS3"/>
    <property type="match status" value="1"/>
</dbReference>
<protein>
    <submittedName>
        <fullName evidence="1">Ricin B-like lectin R40G3</fullName>
    </submittedName>
</protein>
<organism evidence="1 2">
    <name type="scientific">Rhynchospora pubera</name>
    <dbReference type="NCBI Taxonomy" id="906938"/>
    <lineage>
        <taxon>Eukaryota</taxon>
        <taxon>Viridiplantae</taxon>
        <taxon>Streptophyta</taxon>
        <taxon>Embryophyta</taxon>
        <taxon>Tracheophyta</taxon>
        <taxon>Spermatophyta</taxon>
        <taxon>Magnoliopsida</taxon>
        <taxon>Liliopsida</taxon>
        <taxon>Poales</taxon>
        <taxon>Cyperaceae</taxon>
        <taxon>Cyperoideae</taxon>
        <taxon>Rhynchosporeae</taxon>
        <taxon>Rhynchospora</taxon>
    </lineage>
</organism>
<gene>
    <name evidence="1" type="ORF">LUZ62_072464</name>
</gene>
<dbReference type="PANTHER" id="PTHR31257:SF21">
    <property type="entry name" value="OS07G0683600 PROTEIN"/>
    <property type="match status" value="1"/>
</dbReference>
<reference evidence="1" key="1">
    <citation type="submission" date="2022-08" db="EMBL/GenBank/DDBJ databases">
        <authorList>
            <person name="Marques A."/>
        </authorList>
    </citation>
    <scope>NUCLEOTIDE SEQUENCE</scope>
    <source>
        <strain evidence="1">RhyPub2mFocal</strain>
        <tissue evidence="1">Leaves</tissue>
    </source>
</reference>
<proteinExistence type="predicted"/>
<dbReference type="EMBL" id="JAMFTS010000004">
    <property type="protein sequence ID" value="KAJ4762089.1"/>
    <property type="molecule type" value="Genomic_DNA"/>
</dbReference>
<dbReference type="Proteomes" id="UP001140206">
    <property type="component" value="Chromosome 4"/>
</dbReference>
<comment type="caution">
    <text evidence="1">The sequence shown here is derived from an EMBL/GenBank/DDBJ whole genome shotgun (WGS) entry which is preliminary data.</text>
</comment>
<dbReference type="AlphaFoldDB" id="A0AAV8D243"/>
<dbReference type="InterPro" id="IPR035992">
    <property type="entry name" value="Ricin_B-like_lectins"/>
</dbReference>
<evidence type="ECO:0000313" key="2">
    <source>
        <dbReference type="Proteomes" id="UP001140206"/>
    </source>
</evidence>
<keyword evidence="2" id="KW-1185">Reference proteome</keyword>
<name>A0AAV8D243_9POAL</name>
<dbReference type="Gene3D" id="2.80.10.50">
    <property type="match status" value="1"/>
</dbReference>
<dbReference type="InterPro" id="IPR040249">
    <property type="entry name" value="Ricin_B-like_lectin_EULS3-like"/>
</dbReference>